<dbReference type="GO" id="GO:0032259">
    <property type="term" value="P:methylation"/>
    <property type="evidence" value="ECO:0007669"/>
    <property type="project" value="UniProtKB-KW"/>
</dbReference>
<dbReference type="GO" id="GO:0005737">
    <property type="term" value="C:cytoplasm"/>
    <property type="evidence" value="ECO:0007669"/>
    <property type="project" value="UniProtKB-SubCell"/>
</dbReference>
<comment type="catalytic activity">
    <reaction evidence="8 9">
        <text>a 6-O-methyl-2'-deoxyguanosine in DNA + L-cysteinyl-[protein] = S-methyl-L-cysteinyl-[protein] + a 2'-deoxyguanosine in DNA</text>
        <dbReference type="Rhea" id="RHEA:24000"/>
        <dbReference type="Rhea" id="RHEA-COMP:10131"/>
        <dbReference type="Rhea" id="RHEA-COMP:10132"/>
        <dbReference type="Rhea" id="RHEA-COMP:11367"/>
        <dbReference type="Rhea" id="RHEA-COMP:11368"/>
        <dbReference type="ChEBI" id="CHEBI:29950"/>
        <dbReference type="ChEBI" id="CHEBI:82612"/>
        <dbReference type="ChEBI" id="CHEBI:85445"/>
        <dbReference type="ChEBI" id="CHEBI:85448"/>
        <dbReference type="EC" id="2.1.1.63"/>
    </reaction>
</comment>
<keyword evidence="13" id="KW-1185">Reference proteome</keyword>
<proteinExistence type="inferred from homology"/>
<comment type="caution">
    <text evidence="12">The sequence shown here is derived from an EMBL/GenBank/DDBJ whole genome shotgun (WGS) entry which is preliminary data.</text>
</comment>
<dbReference type="Gene3D" id="3.30.160.70">
    <property type="entry name" value="Methylated DNA-protein cysteine methyltransferase domain"/>
    <property type="match status" value="1"/>
</dbReference>
<dbReference type="PANTHER" id="PTHR10815">
    <property type="entry name" value="METHYLATED-DNA--PROTEIN-CYSTEINE METHYLTRANSFERASE"/>
    <property type="match status" value="1"/>
</dbReference>
<dbReference type="InterPro" id="IPR001497">
    <property type="entry name" value="MethylDNA_cys_MeTrfase_AS"/>
</dbReference>
<dbReference type="InterPro" id="IPR036217">
    <property type="entry name" value="MethylDNA_cys_MeTrfase_DNAb"/>
</dbReference>
<comment type="function">
    <text evidence="9">Involved in the cellular defense against the biological effects of O6-methylguanine (O6-MeG) and O4-methylthymine (O4-MeT) in DNA. Repairs the methylated nucleobase in DNA by stoichiometrically transferring the methyl group to a cysteine residue in the enzyme. This is a suicide reaction: the enzyme is irreversibly inactivated.</text>
</comment>
<gene>
    <name evidence="12" type="primary">ogt</name>
    <name evidence="12" type="ORF">SOASR030_09430</name>
</gene>
<accession>A0AAV5MYB0</accession>
<keyword evidence="6 9" id="KW-0227">DNA damage</keyword>
<dbReference type="PROSITE" id="PS00374">
    <property type="entry name" value="MGMT"/>
    <property type="match status" value="1"/>
</dbReference>
<dbReference type="InterPro" id="IPR014048">
    <property type="entry name" value="MethylDNA_cys_MeTrfase_DNA-bd"/>
</dbReference>
<keyword evidence="7 9" id="KW-0234">DNA repair</keyword>
<dbReference type="Pfam" id="PF02870">
    <property type="entry name" value="Methyltransf_1N"/>
    <property type="match status" value="1"/>
</dbReference>
<dbReference type="NCBIfam" id="TIGR00589">
    <property type="entry name" value="ogt"/>
    <property type="match status" value="1"/>
</dbReference>
<evidence type="ECO:0000259" key="11">
    <source>
        <dbReference type="Pfam" id="PF02870"/>
    </source>
</evidence>
<comment type="miscellaneous">
    <text evidence="9">This enzyme catalyzes only one turnover and therefore is not strictly catalytic. According to one definition, an enzyme is a biocatalyst that acts repeatedly and over many reaction cycles.</text>
</comment>
<dbReference type="HAMAP" id="MF_00772">
    <property type="entry name" value="OGT"/>
    <property type="match status" value="1"/>
</dbReference>
<comment type="subcellular location">
    <subcellularLocation>
        <location evidence="9">Cytoplasm</location>
    </subcellularLocation>
</comment>
<dbReference type="Proteomes" id="UP001058124">
    <property type="component" value="Unassembled WGS sequence"/>
</dbReference>
<dbReference type="PANTHER" id="PTHR10815:SF5">
    <property type="entry name" value="METHYLATED-DNA--PROTEIN-CYSTEINE METHYLTRANSFERASE"/>
    <property type="match status" value="1"/>
</dbReference>
<evidence type="ECO:0000256" key="4">
    <source>
        <dbReference type="ARBA" id="ARBA00022603"/>
    </source>
</evidence>
<evidence type="ECO:0000259" key="10">
    <source>
        <dbReference type="Pfam" id="PF01035"/>
    </source>
</evidence>
<feature type="domain" description="Methylguanine DNA methyltransferase ribonuclease-like" evidence="11">
    <location>
        <begin position="1"/>
        <end position="73"/>
    </location>
</feature>
<protein>
    <recommendedName>
        <fullName evidence="9">Methylated-DNA--protein-cysteine methyltransferase</fullName>
        <ecNumber evidence="9">2.1.1.63</ecNumber>
    </recommendedName>
    <alternativeName>
        <fullName evidence="9">6-O-methylguanine-DNA methyltransferase</fullName>
        <shortName evidence="9">MGMT</shortName>
    </alternativeName>
    <alternativeName>
        <fullName evidence="9">O-6-methylguanine-DNA-alkyltransferase</fullName>
    </alternativeName>
</protein>
<dbReference type="GO" id="GO:0003908">
    <property type="term" value="F:methylated-DNA-[protein]-cysteine S-methyltransferase activity"/>
    <property type="evidence" value="ECO:0007669"/>
    <property type="project" value="UniProtKB-UniRule"/>
</dbReference>
<keyword evidence="4 9" id="KW-0489">Methyltransferase</keyword>
<dbReference type="Pfam" id="PF01035">
    <property type="entry name" value="DNA_binding_1"/>
    <property type="match status" value="1"/>
</dbReference>
<evidence type="ECO:0000256" key="2">
    <source>
        <dbReference type="ARBA" id="ARBA00008711"/>
    </source>
</evidence>
<feature type="active site" description="Nucleophile; methyl group acceptor" evidence="9">
    <location>
        <position position="129"/>
    </location>
</feature>
<dbReference type="RefSeq" id="WP_027273353.1">
    <property type="nucleotide sequence ID" value="NZ_BRLH01000001.1"/>
</dbReference>
<evidence type="ECO:0000313" key="13">
    <source>
        <dbReference type="Proteomes" id="UP001058124"/>
    </source>
</evidence>
<dbReference type="InterPro" id="IPR008332">
    <property type="entry name" value="MethylG_MeTrfase_N"/>
</dbReference>
<dbReference type="FunFam" id="1.10.10.10:FF:000214">
    <property type="entry name" value="Methylated-DNA--protein-cysteine methyltransferase"/>
    <property type="match status" value="1"/>
</dbReference>
<evidence type="ECO:0000256" key="1">
    <source>
        <dbReference type="ARBA" id="ARBA00001286"/>
    </source>
</evidence>
<organism evidence="12 13">
    <name type="scientific">Leminorella grimontii</name>
    <dbReference type="NCBI Taxonomy" id="82981"/>
    <lineage>
        <taxon>Bacteria</taxon>
        <taxon>Pseudomonadati</taxon>
        <taxon>Pseudomonadota</taxon>
        <taxon>Gammaproteobacteria</taxon>
        <taxon>Enterobacterales</taxon>
        <taxon>Budviciaceae</taxon>
        <taxon>Leminorella</taxon>
    </lineage>
</organism>
<keyword evidence="3 9" id="KW-0963">Cytoplasm</keyword>
<dbReference type="InterPro" id="IPR036631">
    <property type="entry name" value="MGMT_N_sf"/>
</dbReference>
<dbReference type="EC" id="2.1.1.63" evidence="9"/>
<dbReference type="SUPFAM" id="SSF46767">
    <property type="entry name" value="Methylated DNA-protein cysteine methyltransferase, C-terminal domain"/>
    <property type="match status" value="1"/>
</dbReference>
<evidence type="ECO:0000256" key="5">
    <source>
        <dbReference type="ARBA" id="ARBA00022679"/>
    </source>
</evidence>
<evidence type="ECO:0000256" key="8">
    <source>
        <dbReference type="ARBA" id="ARBA00049348"/>
    </source>
</evidence>
<dbReference type="EMBL" id="BRLH01000001">
    <property type="protein sequence ID" value="GKX54831.1"/>
    <property type="molecule type" value="Genomic_DNA"/>
</dbReference>
<dbReference type="AlphaFoldDB" id="A0AAV5MYB0"/>
<evidence type="ECO:0000256" key="9">
    <source>
        <dbReference type="HAMAP-Rule" id="MF_00772"/>
    </source>
</evidence>
<keyword evidence="5 9" id="KW-0808">Transferase</keyword>
<evidence type="ECO:0000256" key="6">
    <source>
        <dbReference type="ARBA" id="ARBA00022763"/>
    </source>
</evidence>
<dbReference type="Gene3D" id="1.10.10.10">
    <property type="entry name" value="Winged helix-like DNA-binding domain superfamily/Winged helix DNA-binding domain"/>
    <property type="match status" value="1"/>
</dbReference>
<dbReference type="InterPro" id="IPR023546">
    <property type="entry name" value="MGMT"/>
</dbReference>
<name>A0AAV5MYB0_9GAMM</name>
<dbReference type="GO" id="GO:0006307">
    <property type="term" value="P:DNA alkylation repair"/>
    <property type="evidence" value="ECO:0007669"/>
    <property type="project" value="UniProtKB-UniRule"/>
</dbReference>
<evidence type="ECO:0000256" key="3">
    <source>
        <dbReference type="ARBA" id="ARBA00022490"/>
    </source>
</evidence>
<dbReference type="InterPro" id="IPR036388">
    <property type="entry name" value="WH-like_DNA-bd_sf"/>
</dbReference>
<comment type="similarity">
    <text evidence="2 9">Belongs to the MGMT family.</text>
</comment>
<comment type="catalytic activity">
    <reaction evidence="1 9">
        <text>a 4-O-methyl-thymidine in DNA + L-cysteinyl-[protein] = a thymidine in DNA + S-methyl-L-cysteinyl-[protein]</text>
        <dbReference type="Rhea" id="RHEA:53428"/>
        <dbReference type="Rhea" id="RHEA-COMP:10131"/>
        <dbReference type="Rhea" id="RHEA-COMP:10132"/>
        <dbReference type="Rhea" id="RHEA-COMP:13555"/>
        <dbReference type="Rhea" id="RHEA-COMP:13556"/>
        <dbReference type="ChEBI" id="CHEBI:29950"/>
        <dbReference type="ChEBI" id="CHEBI:82612"/>
        <dbReference type="ChEBI" id="CHEBI:137386"/>
        <dbReference type="ChEBI" id="CHEBI:137387"/>
        <dbReference type="EC" id="2.1.1.63"/>
    </reaction>
</comment>
<sequence>MYHALYHSPVGPLRIVADDAALKQLWLPNEVKSRRPENGWIENEAHPIIASVIRVLTEYFAGKRVDFNVIPCEPEGSEFQRAVWQRLRDIDYADVINYGAIAASVGRPKGAQAVGGAVGSNPIAIVLPCHRVLGKDGTLTGYSGGLDVKKALLALEGIPYKERN</sequence>
<evidence type="ECO:0000256" key="7">
    <source>
        <dbReference type="ARBA" id="ARBA00023204"/>
    </source>
</evidence>
<dbReference type="CDD" id="cd06445">
    <property type="entry name" value="ATase"/>
    <property type="match status" value="1"/>
</dbReference>
<feature type="domain" description="Methylated-DNA-[protein]-cysteine S-methyltransferase DNA binding" evidence="10">
    <location>
        <begin position="78"/>
        <end position="158"/>
    </location>
</feature>
<evidence type="ECO:0000313" key="12">
    <source>
        <dbReference type="EMBL" id="GKX54831.1"/>
    </source>
</evidence>
<dbReference type="SUPFAM" id="SSF53155">
    <property type="entry name" value="Methylated DNA-protein cysteine methyltransferase domain"/>
    <property type="match status" value="1"/>
</dbReference>
<reference evidence="12" key="1">
    <citation type="submission" date="2022-06" db="EMBL/GenBank/DDBJ databases">
        <title>Draft genome sequences of Leminorella grimontii str. JCM5902.</title>
        <authorList>
            <person name="Wakabayashi Y."/>
            <person name="Kojima K."/>
        </authorList>
    </citation>
    <scope>NUCLEOTIDE SEQUENCE</scope>
    <source>
        <strain evidence="12">JCM 5902</strain>
    </source>
</reference>